<name>A0AAD7RH25_9TELE</name>
<comment type="caution">
    <text evidence="1">The sequence shown here is derived from an EMBL/GenBank/DDBJ whole genome shotgun (WGS) entry which is preliminary data.</text>
</comment>
<keyword evidence="2" id="KW-1185">Reference proteome</keyword>
<evidence type="ECO:0000313" key="2">
    <source>
        <dbReference type="Proteomes" id="UP001221898"/>
    </source>
</evidence>
<organism evidence="1 2">
    <name type="scientific">Aldrovandia affinis</name>
    <dbReference type="NCBI Taxonomy" id="143900"/>
    <lineage>
        <taxon>Eukaryota</taxon>
        <taxon>Metazoa</taxon>
        <taxon>Chordata</taxon>
        <taxon>Craniata</taxon>
        <taxon>Vertebrata</taxon>
        <taxon>Euteleostomi</taxon>
        <taxon>Actinopterygii</taxon>
        <taxon>Neopterygii</taxon>
        <taxon>Teleostei</taxon>
        <taxon>Notacanthiformes</taxon>
        <taxon>Halosauridae</taxon>
        <taxon>Aldrovandia</taxon>
    </lineage>
</organism>
<dbReference type="Proteomes" id="UP001221898">
    <property type="component" value="Unassembled WGS sequence"/>
</dbReference>
<dbReference type="EMBL" id="JAINUG010000283">
    <property type="protein sequence ID" value="KAJ8383920.1"/>
    <property type="molecule type" value="Genomic_DNA"/>
</dbReference>
<dbReference type="AlphaFoldDB" id="A0AAD7RH25"/>
<accession>A0AAD7RH25</accession>
<evidence type="ECO:0000313" key="1">
    <source>
        <dbReference type="EMBL" id="KAJ8383920.1"/>
    </source>
</evidence>
<gene>
    <name evidence="1" type="ORF">AAFF_G00213830</name>
</gene>
<protein>
    <submittedName>
        <fullName evidence="1">Uncharacterized protein</fullName>
    </submittedName>
</protein>
<sequence>MLHSQAKARAGMLKGEKAQLILEQTLCDYSGHSALPSSWHRHRHGGGRAADPRGASCCQGASGAVATVAQ</sequence>
<reference evidence="1" key="1">
    <citation type="journal article" date="2023" name="Science">
        <title>Genome structures resolve the early diversification of teleost fishes.</title>
        <authorList>
            <person name="Parey E."/>
            <person name="Louis A."/>
            <person name="Montfort J."/>
            <person name="Bouchez O."/>
            <person name="Roques C."/>
            <person name="Iampietro C."/>
            <person name="Lluch J."/>
            <person name="Castinel A."/>
            <person name="Donnadieu C."/>
            <person name="Desvignes T."/>
            <person name="Floi Bucao C."/>
            <person name="Jouanno E."/>
            <person name="Wen M."/>
            <person name="Mejri S."/>
            <person name="Dirks R."/>
            <person name="Jansen H."/>
            <person name="Henkel C."/>
            <person name="Chen W.J."/>
            <person name="Zahm M."/>
            <person name="Cabau C."/>
            <person name="Klopp C."/>
            <person name="Thompson A.W."/>
            <person name="Robinson-Rechavi M."/>
            <person name="Braasch I."/>
            <person name="Lecointre G."/>
            <person name="Bobe J."/>
            <person name="Postlethwait J.H."/>
            <person name="Berthelot C."/>
            <person name="Roest Crollius H."/>
            <person name="Guiguen Y."/>
        </authorList>
    </citation>
    <scope>NUCLEOTIDE SEQUENCE</scope>
    <source>
        <strain evidence="1">NC1722</strain>
    </source>
</reference>
<proteinExistence type="predicted"/>